<feature type="transmembrane region" description="Helical" evidence="1">
    <location>
        <begin position="275"/>
        <end position="292"/>
    </location>
</feature>
<organism evidence="2 3">
    <name type="scientific">Pseudorhizobium pelagicum</name>
    <dbReference type="NCBI Taxonomy" id="1509405"/>
    <lineage>
        <taxon>Bacteria</taxon>
        <taxon>Pseudomonadati</taxon>
        <taxon>Pseudomonadota</taxon>
        <taxon>Alphaproteobacteria</taxon>
        <taxon>Hyphomicrobiales</taxon>
        <taxon>Rhizobiaceae</taxon>
        <taxon>Rhizobium/Agrobacterium group</taxon>
        <taxon>Pseudorhizobium</taxon>
    </lineage>
</organism>
<name>A0A922NXY6_9HYPH</name>
<keyword evidence="1" id="KW-1133">Transmembrane helix</keyword>
<evidence type="ECO:0000256" key="1">
    <source>
        <dbReference type="SAM" id="Phobius"/>
    </source>
</evidence>
<feature type="transmembrane region" description="Helical" evidence="1">
    <location>
        <begin position="391"/>
        <end position="408"/>
    </location>
</feature>
<keyword evidence="1" id="KW-0812">Transmembrane</keyword>
<keyword evidence="3" id="KW-1185">Reference proteome</keyword>
<comment type="caution">
    <text evidence="2">The sequence shown here is derived from an EMBL/GenBank/DDBJ whole genome shotgun (WGS) entry which is preliminary data.</text>
</comment>
<dbReference type="Proteomes" id="UP000052167">
    <property type="component" value="Unassembled WGS sequence"/>
</dbReference>
<feature type="transmembrane region" description="Helical" evidence="1">
    <location>
        <begin position="213"/>
        <end position="231"/>
    </location>
</feature>
<gene>
    <name evidence="2" type="ORF">GV68_22170</name>
</gene>
<keyword evidence="1" id="KW-0472">Membrane</keyword>
<protein>
    <submittedName>
        <fullName evidence="2">Membrane protein</fullName>
    </submittedName>
</protein>
<feature type="transmembrane region" description="Helical" evidence="1">
    <location>
        <begin position="12"/>
        <end position="38"/>
    </location>
</feature>
<feature type="transmembrane region" description="Helical" evidence="1">
    <location>
        <begin position="330"/>
        <end position="349"/>
    </location>
</feature>
<feature type="transmembrane region" description="Helical" evidence="1">
    <location>
        <begin position="173"/>
        <end position="204"/>
    </location>
</feature>
<accession>A0A922NXY6</accession>
<feature type="transmembrane region" description="Helical" evidence="1">
    <location>
        <begin position="415"/>
        <end position="435"/>
    </location>
</feature>
<feature type="transmembrane region" description="Helical" evidence="1">
    <location>
        <begin position="90"/>
        <end position="109"/>
    </location>
</feature>
<evidence type="ECO:0000313" key="3">
    <source>
        <dbReference type="Proteomes" id="UP000052167"/>
    </source>
</evidence>
<dbReference type="EMBL" id="JOKJ01000055">
    <property type="protein sequence ID" value="KEQ02392.1"/>
    <property type="molecule type" value="Genomic_DNA"/>
</dbReference>
<feature type="transmembrane region" description="Helical" evidence="1">
    <location>
        <begin position="299"/>
        <end position="318"/>
    </location>
</feature>
<proteinExistence type="predicted"/>
<reference evidence="2 3" key="1">
    <citation type="submission" date="2014-06" db="EMBL/GenBank/DDBJ databases">
        <title>Rhizobium pelagicum/R2-400B4.</title>
        <authorList>
            <person name="Kimes N.E."/>
            <person name="Lopez-Perez M."/>
        </authorList>
    </citation>
    <scope>NUCLEOTIDE SEQUENCE [LARGE SCALE GENOMIC DNA]</scope>
    <source>
        <strain evidence="2 3">R2-400B4</strain>
    </source>
</reference>
<evidence type="ECO:0000313" key="2">
    <source>
        <dbReference type="EMBL" id="KEQ02392.1"/>
    </source>
</evidence>
<feature type="transmembrane region" description="Helical" evidence="1">
    <location>
        <begin position="115"/>
        <end position="134"/>
    </location>
</feature>
<dbReference type="AlphaFoldDB" id="A0A922NXY6"/>
<dbReference type="OrthoDB" id="5540997at2"/>
<sequence length="612" mass="65640">MTNNRLREMPAALVLQHFVTCLSILATLFILVWVLGYSSYGLDFTDESFYLVWMADPFLYEVSATQFGFVYHPLSVLLKGDISALRQANILITFGLAWAMTCLLLHSLAPEARERRVVLHAVAAGLATSALIFFDSWLPTPGYDSLALQSLLITGIGLLLAETKLTPRSLSGWIVIGIGGWLAFMAKPSTALALAFGVCFCLLVSRKFSLQPLLLAAAVAIVLLLISALLIDGSVEGFVERVRLAIEFAKYIGGGHTAAEILRIDNFLLPARTKHAILFVLVATLVAIWGALSKKALGLIATLVASIGYFAITAVLALGEITGTAGLGQFQGLLISGVAFSAALSGVLFARMKLFDNTSAAQWGLGILFLFMPHIYAFGTNGNYWESGSSAGIFWLLAGVTVIAPIARDRKAWTFAIPFALATQAIAATLLQTGFEEPQRQPQPLRLNDTNVAIGISRSNLTLPNTYATYISGAMTAAQDSGFRLGDPAIDLSGQSPGILYAIGAANIGQAWTIGGYPGSLKLAQAALELVSCEKIAAAWVLYEPDGPRSIPVELMHWLGAAFPGNYEQVSTWRTAEGAGGYAESRIQQLWKPAAAQDTQRGCRALREKETK</sequence>
<feature type="transmembrane region" description="Helical" evidence="1">
    <location>
        <begin position="361"/>
        <end position="379"/>
    </location>
</feature>